<dbReference type="Proteomes" id="UP000277300">
    <property type="component" value="Unassembled WGS sequence"/>
</dbReference>
<organism evidence="1 3">
    <name type="scientific">Phytophthora kernoviae</name>
    <dbReference type="NCBI Taxonomy" id="325452"/>
    <lineage>
        <taxon>Eukaryota</taxon>
        <taxon>Sar</taxon>
        <taxon>Stramenopiles</taxon>
        <taxon>Oomycota</taxon>
        <taxon>Peronosporomycetes</taxon>
        <taxon>Peronosporales</taxon>
        <taxon>Peronosporaceae</taxon>
        <taxon>Phytophthora</taxon>
    </lineage>
</organism>
<dbReference type="EMBL" id="MBDO02000074">
    <property type="protein sequence ID" value="RLN64373.1"/>
    <property type="molecule type" value="Genomic_DNA"/>
</dbReference>
<gene>
    <name evidence="2" type="ORF">BBJ29_007283</name>
    <name evidence="1" type="ORF">BBP00_00003487</name>
</gene>
<name>A0A3F2RUB2_9STRA</name>
<sequence length="293" mass="33740">MRKTKHRELVKRSYYQKLEVLKQLQQQERSLSAQHSALLRYIQTRPPVATSDDSDASSEKMEMKLVTADMFFEVIRPAYAEVRSFRTSRDLYTSNVQVLGWTHRHRLEGSNLQYSIAKFFPAFTARELCDRGWGIMTTESSYQALHSRGMTSNLHSIQVMDEDNQVFCRELQRPGQGVIMKTLFLASRFQTEDGHMTIYRALDHDKLGFTGVNSSSNGRSLTQAALASKWLDMFAWTSFEDRSDGSGVEFHFGGEMKHFSVDNAHFWMMEVLLMALRWESRAVGPLITLQPSE</sequence>
<evidence type="ECO:0000313" key="3">
    <source>
        <dbReference type="Proteomes" id="UP000277300"/>
    </source>
</evidence>
<dbReference type="EMBL" id="MBAD02000158">
    <property type="protein sequence ID" value="RLN70986.1"/>
    <property type="molecule type" value="Genomic_DNA"/>
</dbReference>
<dbReference type="OrthoDB" id="122199at2759"/>
<dbReference type="Proteomes" id="UP000284657">
    <property type="component" value="Unassembled WGS sequence"/>
</dbReference>
<evidence type="ECO:0008006" key="5">
    <source>
        <dbReference type="Google" id="ProtNLM"/>
    </source>
</evidence>
<reference evidence="3 4" key="1">
    <citation type="submission" date="2018-07" db="EMBL/GenBank/DDBJ databases">
        <title>Genome sequencing of oomycete isolates from Chile give support for New Zealand origin for Phytophthora kernoviae and make available the first Nothophytophthora sp. genome.</title>
        <authorList>
            <person name="Studholme D.J."/>
            <person name="Sanfuentes E."/>
            <person name="Panda P."/>
            <person name="Hill R."/>
            <person name="Sambles C."/>
            <person name="Grant M."/>
            <person name="Williams N.M."/>
            <person name="Mcdougal R.L."/>
        </authorList>
    </citation>
    <scope>NUCLEOTIDE SEQUENCE [LARGE SCALE GENOMIC DNA]</scope>
    <source>
        <strain evidence="1">Chile6</strain>
        <strain evidence="2">Chile7</strain>
    </source>
</reference>
<dbReference type="AlphaFoldDB" id="A0A3F2RUB2"/>
<comment type="caution">
    <text evidence="1">The sequence shown here is derived from an EMBL/GenBank/DDBJ whole genome shotgun (WGS) entry which is preliminary data.</text>
</comment>
<protein>
    <recommendedName>
        <fullName evidence="5">START domain-containing protein</fullName>
    </recommendedName>
</protein>
<evidence type="ECO:0000313" key="4">
    <source>
        <dbReference type="Proteomes" id="UP000284657"/>
    </source>
</evidence>
<accession>A0A3F2RUB2</accession>
<evidence type="ECO:0000313" key="1">
    <source>
        <dbReference type="EMBL" id="RLN64373.1"/>
    </source>
</evidence>
<evidence type="ECO:0000313" key="2">
    <source>
        <dbReference type="EMBL" id="RLN70986.1"/>
    </source>
</evidence>
<proteinExistence type="predicted"/>